<dbReference type="Gene3D" id="6.10.250.1680">
    <property type="match status" value="1"/>
</dbReference>
<feature type="compositionally biased region" description="Polar residues" evidence="1">
    <location>
        <begin position="227"/>
        <end position="247"/>
    </location>
</feature>
<name>A0A537LH24_9BACT</name>
<comment type="caution">
    <text evidence="2">The sequence shown here is derived from an EMBL/GenBank/DDBJ whole genome shotgun (WGS) entry which is preliminary data.</text>
</comment>
<gene>
    <name evidence="2" type="ORF">E6H02_11585</name>
</gene>
<dbReference type="Proteomes" id="UP000320393">
    <property type="component" value="Unassembled WGS sequence"/>
</dbReference>
<accession>A0A537LH24</accession>
<dbReference type="EMBL" id="VBAM01000492">
    <property type="protein sequence ID" value="TMJ07311.1"/>
    <property type="molecule type" value="Genomic_DNA"/>
</dbReference>
<dbReference type="PANTHER" id="PTHR41913:SF1">
    <property type="entry name" value="DUF1684 DOMAIN-CONTAINING PROTEIN"/>
    <property type="match status" value="1"/>
</dbReference>
<dbReference type="AlphaFoldDB" id="A0A537LH24"/>
<reference evidence="2 3" key="1">
    <citation type="journal article" date="2019" name="Nat. Microbiol.">
        <title>Mediterranean grassland soil C-N compound turnover is dependent on rainfall and depth, and is mediated by genomically divergent microorganisms.</title>
        <authorList>
            <person name="Diamond S."/>
            <person name="Andeer P.F."/>
            <person name="Li Z."/>
            <person name="Crits-Christoph A."/>
            <person name="Burstein D."/>
            <person name="Anantharaman K."/>
            <person name="Lane K.R."/>
            <person name="Thomas B.C."/>
            <person name="Pan C."/>
            <person name="Northen T.R."/>
            <person name="Banfield J.F."/>
        </authorList>
    </citation>
    <scope>NUCLEOTIDE SEQUENCE [LARGE SCALE GENOMIC DNA]</scope>
    <source>
        <strain evidence="2">NP_5</strain>
    </source>
</reference>
<dbReference type="Pfam" id="PF07920">
    <property type="entry name" value="DUF1684"/>
    <property type="match status" value="1"/>
</dbReference>
<evidence type="ECO:0000313" key="2">
    <source>
        <dbReference type="EMBL" id="TMJ07311.1"/>
    </source>
</evidence>
<evidence type="ECO:0000313" key="3">
    <source>
        <dbReference type="Proteomes" id="UP000320393"/>
    </source>
</evidence>
<dbReference type="PANTHER" id="PTHR41913">
    <property type="entry name" value="DUF1684 DOMAIN-CONTAINING PROTEIN"/>
    <property type="match status" value="1"/>
</dbReference>
<organism evidence="2 3">
    <name type="scientific">Candidatus Segetimicrobium genomatis</name>
    <dbReference type="NCBI Taxonomy" id="2569760"/>
    <lineage>
        <taxon>Bacteria</taxon>
        <taxon>Bacillati</taxon>
        <taxon>Candidatus Sysuimicrobiota</taxon>
        <taxon>Candidatus Sysuimicrobiia</taxon>
        <taxon>Candidatus Sysuimicrobiales</taxon>
        <taxon>Candidatus Segetimicrobiaceae</taxon>
        <taxon>Candidatus Segetimicrobium</taxon>
    </lineage>
</organism>
<protein>
    <submittedName>
        <fullName evidence="2">DUF1684 domain-containing protein</fullName>
    </submittedName>
</protein>
<feature type="region of interest" description="Disordered" evidence="1">
    <location>
        <begin position="227"/>
        <end position="253"/>
    </location>
</feature>
<dbReference type="InterPro" id="IPR012467">
    <property type="entry name" value="DUF1684"/>
</dbReference>
<evidence type="ECO:0000256" key="1">
    <source>
        <dbReference type="SAM" id="MobiDB-lite"/>
    </source>
</evidence>
<sequence length="253" mass="27993">MAMEYVQLLDWKRRIFEIYRTVRTSPDPRAAWGSWCAKRDEMFGAHPQSPIPFGDRARFPGLRYFDYDPRVRVLAKAEDAELVPYDLPLTGGGTARFVRFAVARFDLLDRSLALELYWLEGYGGGIFLPFRDATGGAETYGAGRYLLDTVKGADLGAEDGRLVLDFNFDGGGKSALCRVPNLPRPCRAYSAPRDGGSDWVHRRATQPQLITPAIPGACARSALGTQPVQANHGSSRCRSPNSCQRYPSSRAAL</sequence>
<proteinExistence type="predicted"/>